<reference evidence="1" key="1">
    <citation type="submission" date="2018-02" db="EMBL/GenBank/DDBJ databases">
        <title>Rhizophora mucronata_Transcriptome.</title>
        <authorList>
            <person name="Meera S.P."/>
            <person name="Sreeshan A."/>
            <person name="Augustine A."/>
        </authorList>
    </citation>
    <scope>NUCLEOTIDE SEQUENCE</scope>
    <source>
        <tissue evidence="1">Leaf</tissue>
    </source>
</reference>
<evidence type="ECO:0000313" key="1">
    <source>
        <dbReference type="EMBL" id="MBX22598.1"/>
    </source>
</evidence>
<name>A0A2P2LXB5_RHIMU</name>
<proteinExistence type="predicted"/>
<protein>
    <submittedName>
        <fullName evidence="1">BTB/POZ domain-containing protein FBL11</fullName>
    </submittedName>
</protein>
<accession>A0A2P2LXB5</accession>
<dbReference type="PANTHER" id="PTHR13318:SF71">
    <property type="entry name" value="BTB_POZ DOMAIN-CONTAINING PROTEIN FBL11"/>
    <property type="match status" value="1"/>
</dbReference>
<dbReference type="AlphaFoldDB" id="A0A2P2LXB5"/>
<dbReference type="GO" id="GO:0031146">
    <property type="term" value="P:SCF-dependent proteasomal ubiquitin-dependent protein catabolic process"/>
    <property type="evidence" value="ECO:0007669"/>
    <property type="project" value="TreeGrafter"/>
</dbReference>
<organism evidence="1">
    <name type="scientific">Rhizophora mucronata</name>
    <name type="common">Asiatic mangrove</name>
    <dbReference type="NCBI Taxonomy" id="61149"/>
    <lineage>
        <taxon>Eukaryota</taxon>
        <taxon>Viridiplantae</taxon>
        <taxon>Streptophyta</taxon>
        <taxon>Embryophyta</taxon>
        <taxon>Tracheophyta</taxon>
        <taxon>Spermatophyta</taxon>
        <taxon>Magnoliopsida</taxon>
        <taxon>eudicotyledons</taxon>
        <taxon>Gunneridae</taxon>
        <taxon>Pentapetalae</taxon>
        <taxon>rosids</taxon>
        <taxon>fabids</taxon>
        <taxon>Malpighiales</taxon>
        <taxon>Rhizophoraceae</taxon>
        <taxon>Rhizophora</taxon>
    </lineage>
</organism>
<dbReference type="PANTHER" id="PTHR13318">
    <property type="entry name" value="PARTNER OF PAIRED, ISOFORM B-RELATED"/>
    <property type="match status" value="1"/>
</dbReference>
<dbReference type="SUPFAM" id="SSF52047">
    <property type="entry name" value="RNI-like"/>
    <property type="match status" value="1"/>
</dbReference>
<sequence length="301" mass="33257">MELMSKAQTLKSLVLRDTYLIDDTLYSFSGISLEMLDVSNTMVSQSNISGVALAHIVHGNPALKFLNVRGCKNLIQLESKSNGADPSSSYFHRDLCTLLGKKCKLEEIALGWGFSQFSLETLKPAFVSLRAITIGLGGSFSEDLLGLLPQACPLLESIVLYFQLISDSIVKNIIAYLRHLQALALCYCLGDISISSLCFSMPNLKKLRLERVTPWMTNDDLIILTQGTENLVELSLLGCRLLNPGQHCSDWVSPFIPDCSLHVECGDFLFSTLFCELNSNYCYNNAKQLLLPFITIPSSAP</sequence>
<dbReference type="InterPro" id="IPR032675">
    <property type="entry name" value="LRR_dom_sf"/>
</dbReference>
<dbReference type="GO" id="GO:0019005">
    <property type="term" value="C:SCF ubiquitin ligase complex"/>
    <property type="evidence" value="ECO:0007669"/>
    <property type="project" value="TreeGrafter"/>
</dbReference>
<dbReference type="Gene3D" id="3.80.10.10">
    <property type="entry name" value="Ribonuclease Inhibitor"/>
    <property type="match status" value="1"/>
</dbReference>
<dbReference type="EMBL" id="GGEC01042114">
    <property type="protein sequence ID" value="MBX22598.1"/>
    <property type="molecule type" value="Transcribed_RNA"/>
</dbReference>